<dbReference type="GO" id="GO:0003677">
    <property type="term" value="F:DNA binding"/>
    <property type="evidence" value="ECO:0007669"/>
    <property type="project" value="UniProtKB-KW"/>
</dbReference>
<dbReference type="Proteomes" id="UP000077407">
    <property type="component" value="Unassembled WGS sequence"/>
</dbReference>
<evidence type="ECO:0000256" key="5">
    <source>
        <dbReference type="ARBA" id="ARBA00022842"/>
    </source>
</evidence>
<evidence type="ECO:0000256" key="6">
    <source>
        <dbReference type="ARBA" id="ARBA00023118"/>
    </source>
</evidence>
<evidence type="ECO:0000256" key="1">
    <source>
        <dbReference type="ARBA" id="ARBA00022722"/>
    </source>
</evidence>
<reference evidence="10 11" key="1">
    <citation type="journal article" date="2015" name="Biotechnol. Bioeng.">
        <title>Genome sequence and phenotypic characterization of Caulobacter segnis.</title>
        <authorList>
            <person name="Patel S."/>
            <person name="Fletcher B."/>
            <person name="Scott D.C."/>
            <person name="Ely B."/>
        </authorList>
    </citation>
    <scope>NUCLEOTIDE SEQUENCE [LARGE SCALE GENOMIC DNA]</scope>
    <source>
        <strain evidence="10 11">ERI-2</strain>
    </source>
</reference>
<evidence type="ECO:0000313" key="11">
    <source>
        <dbReference type="Proteomes" id="UP000077407"/>
    </source>
</evidence>
<dbReference type="EC" id="3.1.-.-" evidence="9"/>
<comment type="similarity">
    <text evidence="9">Belongs to the CRISPR-associated endonuclease Cas1 family.</text>
</comment>
<comment type="cofactor">
    <cofactor evidence="9">
        <name>Mg(2+)</name>
        <dbReference type="ChEBI" id="CHEBI:18420"/>
    </cofactor>
    <cofactor evidence="9">
        <name>Mn(2+)</name>
        <dbReference type="ChEBI" id="CHEBI:29035"/>
    </cofactor>
</comment>
<evidence type="ECO:0000256" key="7">
    <source>
        <dbReference type="ARBA" id="ARBA00023125"/>
    </source>
</evidence>
<evidence type="ECO:0000313" key="10">
    <source>
        <dbReference type="EMBL" id="OAA83839.1"/>
    </source>
</evidence>
<organism evidence="10 11">
    <name type="scientific">Clostridium ljungdahlii</name>
    <dbReference type="NCBI Taxonomy" id="1538"/>
    <lineage>
        <taxon>Bacteria</taxon>
        <taxon>Bacillati</taxon>
        <taxon>Bacillota</taxon>
        <taxon>Clostridia</taxon>
        <taxon>Eubacteriales</taxon>
        <taxon>Clostridiaceae</taxon>
        <taxon>Clostridium</taxon>
    </lineage>
</organism>
<keyword evidence="6 9" id="KW-0051">Antiviral defense</keyword>
<dbReference type="InterPro" id="IPR002729">
    <property type="entry name" value="CRISPR-assoc_Cas1"/>
</dbReference>
<dbReference type="RefSeq" id="WP_063556306.1">
    <property type="nucleotide sequence ID" value="NZ_LITT01000046.1"/>
</dbReference>
<comment type="subunit">
    <text evidence="9">Homodimer, forms a heterotetramer with a Cas2 homodimer.</text>
</comment>
<dbReference type="GO" id="GO:0043571">
    <property type="term" value="P:maintenance of CRISPR repeat elements"/>
    <property type="evidence" value="ECO:0007669"/>
    <property type="project" value="UniProtKB-UniRule"/>
</dbReference>
<keyword evidence="7 9" id="KW-0238">DNA-binding</keyword>
<keyword evidence="4 9" id="KW-0378">Hydrolase</keyword>
<evidence type="ECO:0000256" key="3">
    <source>
        <dbReference type="ARBA" id="ARBA00022759"/>
    </source>
</evidence>
<gene>
    <name evidence="9 10" type="primary">cas1</name>
    <name evidence="10" type="ORF">WY13_02968</name>
</gene>
<proteinExistence type="inferred from homology"/>
<sequence>MKKDIYIFNDGDLKRKDNTVYFESSGKKKYLPVEELNNIWVFGEINLNKKFLDFVSQKEICIHFFNYYGYYTGTFYPREHLNSGYVILKQAENYLDYEKRLKIAKMIIETAAENIIVILKYYNGRGVDAELELKNIVKKKKLMECCKTIEELMAVEGNMRQEYYECFSKIIKNPEFAFKVRSKRPPRDKINALISFGNSMMYTTVLGEIYQTQLDPRIGYLHSTNMRRFSLNLDIAEIFKPIIVDRTIFTILNRNELTEKDFESDLNGIMLNDKGRKKFIEEYNNKLLRTIKHPKIGTTVSYKRIIRLELYKLQKYITEDEPYDGFVARW</sequence>
<dbReference type="InterPro" id="IPR042206">
    <property type="entry name" value="CRISPR-assoc_Cas1_C"/>
</dbReference>
<dbReference type="Gene3D" id="1.20.120.920">
    <property type="entry name" value="CRISPR-associated endonuclease Cas1, C-terminal domain"/>
    <property type="match status" value="1"/>
</dbReference>
<dbReference type="GO" id="GO:0016787">
    <property type="term" value="F:hydrolase activity"/>
    <property type="evidence" value="ECO:0007669"/>
    <property type="project" value="UniProtKB-KW"/>
</dbReference>
<dbReference type="InterPro" id="IPR019858">
    <property type="entry name" value="CRISPR-assoc_Cas1_HMARI/TNEAP"/>
</dbReference>
<feature type="binding site" evidence="9">
    <location>
        <position position="237"/>
    </location>
    <ligand>
        <name>Mn(2+)</name>
        <dbReference type="ChEBI" id="CHEBI:29035"/>
    </ligand>
</feature>
<comment type="function">
    <text evidence="9">CRISPR (clustered regularly interspaced short palindromic repeat), is an adaptive immune system that provides protection against mobile genetic elements (viruses, transposable elements and conjugative plasmids). CRISPR clusters contain spacers, sequences complementary to antecedent mobile elements, and target invading nucleic acids. CRISPR clusters are transcribed and processed into CRISPR RNA (crRNA). Acts as a dsDNA endonuclease. Involved in the integration of spacer DNA into the CRISPR cassette.</text>
</comment>
<dbReference type="GO" id="GO:0004520">
    <property type="term" value="F:DNA endonuclease activity"/>
    <property type="evidence" value="ECO:0007669"/>
    <property type="project" value="InterPro"/>
</dbReference>
<evidence type="ECO:0000256" key="9">
    <source>
        <dbReference type="HAMAP-Rule" id="MF_01470"/>
    </source>
</evidence>
<dbReference type="PANTHER" id="PTHR43219">
    <property type="entry name" value="CRISPR-ASSOCIATED ENDONUCLEASE CAS1"/>
    <property type="match status" value="1"/>
</dbReference>
<keyword evidence="8 9" id="KW-0464">Manganese</keyword>
<feature type="binding site" evidence="9">
    <location>
        <position position="156"/>
    </location>
    <ligand>
        <name>Mn(2+)</name>
        <dbReference type="ChEBI" id="CHEBI:29035"/>
    </ligand>
</feature>
<dbReference type="NCBIfam" id="TIGR03641">
    <property type="entry name" value="cas1_HMARI"/>
    <property type="match status" value="1"/>
</dbReference>
<feature type="binding site" evidence="9">
    <location>
        <position position="222"/>
    </location>
    <ligand>
        <name>Mn(2+)</name>
        <dbReference type="ChEBI" id="CHEBI:29035"/>
    </ligand>
</feature>
<dbReference type="GO" id="GO:0051607">
    <property type="term" value="P:defense response to virus"/>
    <property type="evidence" value="ECO:0007669"/>
    <property type="project" value="UniProtKB-UniRule"/>
</dbReference>
<dbReference type="GO" id="GO:0046872">
    <property type="term" value="F:metal ion binding"/>
    <property type="evidence" value="ECO:0007669"/>
    <property type="project" value="UniProtKB-UniRule"/>
</dbReference>
<protein>
    <recommendedName>
        <fullName evidence="9">CRISPR-associated endonuclease Cas1</fullName>
        <ecNumber evidence="9">3.1.-.-</ecNumber>
    </recommendedName>
</protein>
<dbReference type="EMBL" id="LITT01000046">
    <property type="protein sequence ID" value="OAA83839.1"/>
    <property type="molecule type" value="Genomic_DNA"/>
</dbReference>
<dbReference type="PATRIC" id="fig|1538.10.peg.2986"/>
<accession>A0A168LXQ9</accession>
<dbReference type="PANTHER" id="PTHR43219:SF1">
    <property type="entry name" value="CRISPR-ASSOCIATED ENDONUCLEASE CAS1"/>
    <property type="match status" value="1"/>
</dbReference>
<dbReference type="InterPro" id="IPR042211">
    <property type="entry name" value="CRISPR-assoc_Cas1_N"/>
</dbReference>
<evidence type="ECO:0000256" key="4">
    <source>
        <dbReference type="ARBA" id="ARBA00022801"/>
    </source>
</evidence>
<keyword evidence="1 9" id="KW-0540">Nuclease</keyword>
<dbReference type="CDD" id="cd09722">
    <property type="entry name" value="Cas1_I-B"/>
    <property type="match status" value="1"/>
</dbReference>
<dbReference type="HAMAP" id="MF_01470">
    <property type="entry name" value="Cas1"/>
    <property type="match status" value="1"/>
</dbReference>
<dbReference type="Gene3D" id="3.100.10.20">
    <property type="entry name" value="CRISPR-associated endonuclease Cas1, N-terminal domain"/>
    <property type="match status" value="1"/>
</dbReference>
<keyword evidence="2 9" id="KW-0479">Metal-binding</keyword>
<keyword evidence="3 9" id="KW-0255">Endonuclease</keyword>
<dbReference type="OrthoDB" id="9803119at2"/>
<evidence type="ECO:0000256" key="8">
    <source>
        <dbReference type="ARBA" id="ARBA00023211"/>
    </source>
</evidence>
<dbReference type="NCBIfam" id="TIGR00287">
    <property type="entry name" value="cas1"/>
    <property type="match status" value="1"/>
</dbReference>
<dbReference type="AlphaFoldDB" id="A0A168LXQ9"/>
<evidence type="ECO:0000256" key="2">
    <source>
        <dbReference type="ARBA" id="ARBA00022723"/>
    </source>
</evidence>
<comment type="caution">
    <text evidence="10">The sequence shown here is derived from an EMBL/GenBank/DDBJ whole genome shotgun (WGS) entry which is preliminary data.</text>
</comment>
<dbReference type="Pfam" id="PF01867">
    <property type="entry name" value="Cas_Cas1"/>
    <property type="match status" value="1"/>
</dbReference>
<keyword evidence="5 9" id="KW-0460">Magnesium</keyword>
<name>A0A168LXQ9_9CLOT</name>